<dbReference type="AlphaFoldDB" id="A0A5C5UEV2"/>
<name>A0A5C5UEV2_9CORY</name>
<dbReference type="EMBL" id="VOHM01000016">
    <property type="protein sequence ID" value="TWT24518.1"/>
    <property type="molecule type" value="Genomic_DNA"/>
</dbReference>
<comment type="catalytic activity">
    <reaction evidence="4 5">
        <text>L-cysteine + L-glutamate + ATP = gamma-L-glutamyl-L-cysteine + ADP + phosphate + H(+)</text>
        <dbReference type="Rhea" id="RHEA:13285"/>
        <dbReference type="ChEBI" id="CHEBI:15378"/>
        <dbReference type="ChEBI" id="CHEBI:29985"/>
        <dbReference type="ChEBI" id="CHEBI:30616"/>
        <dbReference type="ChEBI" id="CHEBI:35235"/>
        <dbReference type="ChEBI" id="CHEBI:43474"/>
        <dbReference type="ChEBI" id="CHEBI:58173"/>
        <dbReference type="ChEBI" id="CHEBI:456216"/>
        <dbReference type="EC" id="6.3.2.2"/>
    </reaction>
</comment>
<dbReference type="HAMAP" id="MF_01609">
    <property type="entry name" value="Glu_cys_ligase_2"/>
    <property type="match status" value="1"/>
</dbReference>
<sequence length="373" mass="41921">MLQPFQGSPKPTLGIEWEVALVDPVTRDLTPRAAAVIERANKNHPEIHLEREFLQNTVELITGVHTNVPDAVAELRSGLAAVIEAAHAEGVRVWSSGGHPFSDWRDQPVSDKGIYQEIIKRTQYWGRQMLIWGIHVHVGISDADRVWPIINALMTHYPHLLVLSASSPAWNGLDTGYASNRTMLYQQLPTAGMPFGFVDWEQWSEYMSDQAISGVINHTGAMHFDIRPAGKWGTIEVRVADATSTLRELAAVVALTHCLVVYYDRLYDTGQQLPSLQPWHLAENKWRAARYGLDAEIIVSRQTDEVLVRDDLLRMARLLEPLAKELGCDNELATIPELIEQGAAYQRQRKLYEETGSWQAVVDATCDEVESLK</sequence>
<keyword evidence="7" id="KW-1185">Reference proteome</keyword>
<evidence type="ECO:0000313" key="7">
    <source>
        <dbReference type="Proteomes" id="UP000320791"/>
    </source>
</evidence>
<dbReference type="OrthoDB" id="9769628at2"/>
<keyword evidence="3 5" id="KW-0067">ATP-binding</keyword>
<evidence type="ECO:0000313" key="6">
    <source>
        <dbReference type="EMBL" id="TWT24518.1"/>
    </source>
</evidence>
<dbReference type="GO" id="GO:0004357">
    <property type="term" value="F:glutamate-cysteine ligase activity"/>
    <property type="evidence" value="ECO:0007669"/>
    <property type="project" value="UniProtKB-EC"/>
</dbReference>
<dbReference type="InterPro" id="IPR006336">
    <property type="entry name" value="GCS2"/>
</dbReference>
<dbReference type="Pfam" id="PF04107">
    <property type="entry name" value="GCS2"/>
    <property type="match status" value="1"/>
</dbReference>
<dbReference type="Gene3D" id="3.30.590.20">
    <property type="match status" value="1"/>
</dbReference>
<reference evidence="6 7" key="1">
    <citation type="submission" date="2019-08" db="EMBL/GenBank/DDBJ databases">
        <authorList>
            <person name="Lei W."/>
        </authorList>
    </citation>
    <scope>NUCLEOTIDE SEQUENCE [LARGE SCALE GENOMIC DNA]</scope>
    <source>
        <strain evidence="6 7">CCUG 58627</strain>
    </source>
</reference>
<dbReference type="InterPro" id="IPR014746">
    <property type="entry name" value="Gln_synth/guanido_kin_cat_dom"/>
</dbReference>
<gene>
    <name evidence="6" type="ORF">FRX94_08075</name>
</gene>
<dbReference type="PANTHER" id="PTHR36510">
    <property type="entry name" value="GLUTAMATE--CYSTEINE LIGASE 2-RELATED"/>
    <property type="match status" value="1"/>
</dbReference>
<dbReference type="GO" id="GO:0042398">
    <property type="term" value="P:modified amino acid biosynthetic process"/>
    <property type="evidence" value="ECO:0007669"/>
    <property type="project" value="InterPro"/>
</dbReference>
<dbReference type="PANTHER" id="PTHR36510:SF1">
    <property type="entry name" value="GLUTAMATE--CYSTEINE LIGASE 2-RELATED"/>
    <property type="match status" value="1"/>
</dbReference>
<dbReference type="RefSeq" id="WP_146324617.1">
    <property type="nucleotide sequence ID" value="NZ_BAABLR010000070.1"/>
</dbReference>
<comment type="caution">
    <text evidence="6">The sequence shown here is derived from an EMBL/GenBank/DDBJ whole genome shotgun (WGS) entry which is preliminary data.</text>
</comment>
<dbReference type="NCBIfam" id="NF010042">
    <property type="entry name" value="PRK13517.1-2"/>
    <property type="match status" value="1"/>
</dbReference>
<evidence type="ECO:0000256" key="1">
    <source>
        <dbReference type="ARBA" id="ARBA00022598"/>
    </source>
</evidence>
<comment type="similarity">
    <text evidence="5">Belongs to the glutamate--cysteine ligase type 2 family. YbdK subfamily.</text>
</comment>
<dbReference type="Proteomes" id="UP000320791">
    <property type="component" value="Unassembled WGS sequence"/>
</dbReference>
<keyword evidence="1 5" id="KW-0436">Ligase</keyword>
<proteinExistence type="inferred from homology"/>
<evidence type="ECO:0000256" key="5">
    <source>
        <dbReference type="HAMAP-Rule" id="MF_01609"/>
    </source>
</evidence>
<evidence type="ECO:0000256" key="3">
    <source>
        <dbReference type="ARBA" id="ARBA00022840"/>
    </source>
</evidence>
<evidence type="ECO:0000256" key="2">
    <source>
        <dbReference type="ARBA" id="ARBA00022741"/>
    </source>
</evidence>
<accession>A0A5C5UEV2</accession>
<protein>
    <recommendedName>
        <fullName evidence="5">Putative glutamate--cysteine ligase 2</fullName>
        <ecNumber evidence="5">6.3.2.2</ecNumber>
    </recommendedName>
    <alternativeName>
        <fullName evidence="5">Gamma-glutamylcysteine synthetase 2</fullName>
        <shortName evidence="5">GCS 2</shortName>
        <shortName evidence="5">Gamma-GCS 2</shortName>
    </alternativeName>
</protein>
<comment type="function">
    <text evidence="5">ATP-dependent carboxylate-amine ligase which exhibits weak glutamate--cysteine ligase activity.</text>
</comment>
<dbReference type="NCBIfam" id="TIGR02050">
    <property type="entry name" value="gshA_cyan_rel"/>
    <property type="match status" value="1"/>
</dbReference>
<organism evidence="6 7">
    <name type="scientific">Corynebacterium canis</name>
    <dbReference type="NCBI Taxonomy" id="679663"/>
    <lineage>
        <taxon>Bacteria</taxon>
        <taxon>Bacillati</taxon>
        <taxon>Actinomycetota</taxon>
        <taxon>Actinomycetes</taxon>
        <taxon>Mycobacteriales</taxon>
        <taxon>Corynebacteriaceae</taxon>
        <taxon>Corynebacterium</taxon>
    </lineage>
</organism>
<evidence type="ECO:0000256" key="4">
    <source>
        <dbReference type="ARBA" id="ARBA00048819"/>
    </source>
</evidence>
<dbReference type="GO" id="GO:0005524">
    <property type="term" value="F:ATP binding"/>
    <property type="evidence" value="ECO:0007669"/>
    <property type="project" value="UniProtKB-KW"/>
</dbReference>
<dbReference type="InterPro" id="IPR011793">
    <property type="entry name" value="YbdK"/>
</dbReference>
<keyword evidence="2 5" id="KW-0547">Nucleotide-binding</keyword>
<dbReference type="NCBIfam" id="NF010044">
    <property type="entry name" value="PRK13517.1-4"/>
    <property type="match status" value="1"/>
</dbReference>
<dbReference type="SUPFAM" id="SSF55931">
    <property type="entry name" value="Glutamine synthetase/guanido kinase"/>
    <property type="match status" value="1"/>
</dbReference>
<dbReference type="EC" id="6.3.2.2" evidence="5"/>
<dbReference type="InterPro" id="IPR050141">
    <property type="entry name" value="GCL_type2/YbdK_subfam"/>
</dbReference>